<dbReference type="OrthoDB" id="9807959at2"/>
<dbReference type="InterPro" id="IPR051404">
    <property type="entry name" value="TA_system_antitoxin"/>
</dbReference>
<dbReference type="PATRIC" id="fig|1658765.3.peg.244"/>
<dbReference type="InterPro" id="IPR031807">
    <property type="entry name" value="HicB-like"/>
</dbReference>
<dbReference type="PANTHER" id="PTHR34504">
    <property type="entry name" value="ANTITOXIN HICB"/>
    <property type="match status" value="1"/>
</dbReference>
<dbReference type="Gene3D" id="3.30.160.250">
    <property type="match status" value="1"/>
</dbReference>
<dbReference type="EMBL" id="LFBU01000001">
    <property type="protein sequence ID" value="KMQ74078.1"/>
    <property type="molecule type" value="Genomic_DNA"/>
</dbReference>
<evidence type="ECO:0000313" key="2">
    <source>
        <dbReference type="EMBL" id="KMQ74078.1"/>
    </source>
</evidence>
<dbReference type="PANTHER" id="PTHR34504:SF2">
    <property type="entry name" value="UPF0150 PROTEIN SSL0259"/>
    <property type="match status" value="1"/>
</dbReference>
<dbReference type="AlphaFoldDB" id="A0A0J7J6D7"/>
<evidence type="ECO:0000313" key="3">
    <source>
        <dbReference type="Proteomes" id="UP000036102"/>
    </source>
</evidence>
<sequence length="134" mass="14835">MFYPILIQQEGDSAYGVIVPDLPGCHSAGDTFNEAVENAAEAIDFHMETMAEEGIEIPTASDLGELTGNPNYANGVWVMVQVDVVRYLGTAQRINISLPNRLITQIDRFVDTHKAYKDRSKFLADAAMKILHHV</sequence>
<feature type="domain" description="HicB-like antitoxin of toxin-antitoxin system" evidence="1">
    <location>
        <begin position="3"/>
        <end position="127"/>
    </location>
</feature>
<name>A0A0J7J6D7_9GAMM</name>
<dbReference type="Gene3D" id="1.10.1220.10">
    <property type="entry name" value="Met repressor-like"/>
    <property type="match status" value="1"/>
</dbReference>
<reference evidence="2 3" key="1">
    <citation type="submission" date="2015-06" db="EMBL/GenBank/DDBJ databases">
        <title>Marinobacter subterrani, a genetically tractable neutrophilic iron-oxidizing strain isolated from the Soudan Iron Mine.</title>
        <authorList>
            <person name="Bonis B.M."/>
            <person name="Gralnick J.A."/>
        </authorList>
    </citation>
    <scope>NUCLEOTIDE SEQUENCE [LARGE SCALE GENOMIC DNA]</scope>
    <source>
        <strain evidence="2 3">JG233</strain>
    </source>
</reference>
<dbReference type="CDD" id="cd22231">
    <property type="entry name" value="RHH_NikR_HicB-like"/>
    <property type="match status" value="1"/>
</dbReference>
<dbReference type="InterPro" id="IPR035069">
    <property type="entry name" value="TTHA1013/TTHA0281-like"/>
</dbReference>
<evidence type="ECO:0000259" key="1">
    <source>
        <dbReference type="Pfam" id="PF15919"/>
    </source>
</evidence>
<proteinExistence type="predicted"/>
<gene>
    <name evidence="2" type="ORF">Msub_10249</name>
</gene>
<protein>
    <submittedName>
        <fullName evidence="2">Putative nuclease of the RNAse H fold, HicB family</fullName>
    </submittedName>
</protein>
<dbReference type="Proteomes" id="UP000036102">
    <property type="component" value="Unassembled WGS sequence"/>
</dbReference>
<dbReference type="InterPro" id="IPR013321">
    <property type="entry name" value="Arc_rbn_hlx_hlx"/>
</dbReference>
<keyword evidence="3" id="KW-1185">Reference proteome</keyword>
<dbReference type="Pfam" id="PF15919">
    <property type="entry name" value="HicB_lk_antitox"/>
    <property type="match status" value="1"/>
</dbReference>
<organism evidence="2 3">
    <name type="scientific">Marinobacter subterrani</name>
    <dbReference type="NCBI Taxonomy" id="1658765"/>
    <lineage>
        <taxon>Bacteria</taxon>
        <taxon>Pseudomonadati</taxon>
        <taxon>Pseudomonadota</taxon>
        <taxon>Gammaproteobacteria</taxon>
        <taxon>Pseudomonadales</taxon>
        <taxon>Marinobacteraceae</taxon>
        <taxon>Marinobacter</taxon>
    </lineage>
</organism>
<accession>A0A0J7J6D7</accession>
<dbReference type="SUPFAM" id="SSF143100">
    <property type="entry name" value="TTHA1013/TTHA0281-like"/>
    <property type="match status" value="1"/>
</dbReference>
<dbReference type="RefSeq" id="WP_048494340.1">
    <property type="nucleotide sequence ID" value="NZ_LFBU01000001.1"/>
</dbReference>
<comment type="caution">
    <text evidence="2">The sequence shown here is derived from an EMBL/GenBank/DDBJ whole genome shotgun (WGS) entry which is preliminary data.</text>
</comment>
<dbReference type="GO" id="GO:0006355">
    <property type="term" value="P:regulation of DNA-templated transcription"/>
    <property type="evidence" value="ECO:0007669"/>
    <property type="project" value="InterPro"/>
</dbReference>